<feature type="signal peptide" evidence="8">
    <location>
        <begin position="1"/>
        <end position="18"/>
    </location>
</feature>
<evidence type="ECO:0000256" key="1">
    <source>
        <dbReference type="ARBA" id="ARBA00022670"/>
    </source>
</evidence>
<keyword evidence="11" id="KW-1185">Reference proteome</keyword>
<dbReference type="PROSITE" id="PS50240">
    <property type="entry name" value="TRYPSIN_DOM"/>
    <property type="match status" value="1"/>
</dbReference>
<keyword evidence="2" id="KW-0222">Digestion</keyword>
<organism evidence="10 11">
    <name type="scientific">Chironomus riparius</name>
    <dbReference type="NCBI Taxonomy" id="315576"/>
    <lineage>
        <taxon>Eukaryota</taxon>
        <taxon>Metazoa</taxon>
        <taxon>Ecdysozoa</taxon>
        <taxon>Arthropoda</taxon>
        <taxon>Hexapoda</taxon>
        <taxon>Insecta</taxon>
        <taxon>Pterygota</taxon>
        <taxon>Neoptera</taxon>
        <taxon>Endopterygota</taxon>
        <taxon>Diptera</taxon>
        <taxon>Nematocera</taxon>
        <taxon>Chironomoidea</taxon>
        <taxon>Chironomidae</taxon>
        <taxon>Chironominae</taxon>
        <taxon>Chironomus</taxon>
    </lineage>
</organism>
<evidence type="ECO:0000256" key="3">
    <source>
        <dbReference type="ARBA" id="ARBA00022801"/>
    </source>
</evidence>
<evidence type="ECO:0000256" key="7">
    <source>
        <dbReference type="RuleBase" id="RU363034"/>
    </source>
</evidence>
<keyword evidence="4 7" id="KW-0720">Serine protease</keyword>
<dbReference type="AlphaFoldDB" id="A0A9N9S676"/>
<dbReference type="PANTHER" id="PTHR24276">
    <property type="entry name" value="POLYSERASE-RELATED"/>
    <property type="match status" value="1"/>
</dbReference>
<evidence type="ECO:0000256" key="8">
    <source>
        <dbReference type="SAM" id="SignalP"/>
    </source>
</evidence>
<dbReference type="OrthoDB" id="10059102at2759"/>
<evidence type="ECO:0000256" key="2">
    <source>
        <dbReference type="ARBA" id="ARBA00022757"/>
    </source>
</evidence>
<dbReference type="PRINTS" id="PR00722">
    <property type="entry name" value="CHYMOTRYPSIN"/>
</dbReference>
<dbReference type="Gene3D" id="2.40.10.10">
    <property type="entry name" value="Trypsin-like serine proteases"/>
    <property type="match status" value="1"/>
</dbReference>
<dbReference type="PROSITE" id="PS00134">
    <property type="entry name" value="TRYPSIN_HIS"/>
    <property type="match status" value="1"/>
</dbReference>
<dbReference type="InterPro" id="IPR001314">
    <property type="entry name" value="Peptidase_S1A"/>
</dbReference>
<dbReference type="Pfam" id="PF00089">
    <property type="entry name" value="Trypsin"/>
    <property type="match status" value="1"/>
</dbReference>
<keyword evidence="8" id="KW-0732">Signal</keyword>
<dbReference type="Proteomes" id="UP001153620">
    <property type="component" value="Chromosome 4"/>
</dbReference>
<name>A0A9N9S676_9DIPT</name>
<dbReference type="EMBL" id="OU895880">
    <property type="protein sequence ID" value="CAG9812076.1"/>
    <property type="molecule type" value="Genomic_DNA"/>
</dbReference>
<protein>
    <recommendedName>
        <fullName evidence="9">Peptidase S1 domain-containing protein</fullName>
    </recommendedName>
</protein>
<evidence type="ECO:0000259" key="9">
    <source>
        <dbReference type="PROSITE" id="PS50240"/>
    </source>
</evidence>
<dbReference type="InterPro" id="IPR001254">
    <property type="entry name" value="Trypsin_dom"/>
</dbReference>
<dbReference type="InterPro" id="IPR043504">
    <property type="entry name" value="Peptidase_S1_PA_chymotrypsin"/>
</dbReference>
<keyword evidence="1 7" id="KW-0645">Protease</keyword>
<evidence type="ECO:0000256" key="4">
    <source>
        <dbReference type="ARBA" id="ARBA00022825"/>
    </source>
</evidence>
<dbReference type="PANTHER" id="PTHR24276:SF91">
    <property type="entry name" value="AT26814P-RELATED"/>
    <property type="match status" value="1"/>
</dbReference>
<keyword evidence="5" id="KW-1015">Disulfide bond</keyword>
<dbReference type="GO" id="GO:0006508">
    <property type="term" value="P:proteolysis"/>
    <property type="evidence" value="ECO:0007669"/>
    <property type="project" value="UniProtKB-KW"/>
</dbReference>
<dbReference type="InterPro" id="IPR050430">
    <property type="entry name" value="Peptidase_S1"/>
</dbReference>
<evidence type="ECO:0000313" key="10">
    <source>
        <dbReference type="EMBL" id="CAG9812076.1"/>
    </source>
</evidence>
<evidence type="ECO:0000313" key="11">
    <source>
        <dbReference type="Proteomes" id="UP001153620"/>
    </source>
</evidence>
<feature type="chain" id="PRO_5040211500" description="Peptidase S1 domain-containing protein" evidence="8">
    <location>
        <begin position="19"/>
        <end position="278"/>
    </location>
</feature>
<sequence>MKFLVLLAVAFLATATHGRYVEKELVATPWMDRVWLDEREARIFRGEPAEIADFPYQLAYLDLTRGGFRCGASAIGQHWSLTAAHCLQTNTPPVSLQLRGGSTNRNTGGFLFNVQAYWMHPSYNTRLEYDIGIMRTPDSSPIVGTHVAHIPLPPICPDTEICCGVCAGVSMLVTGWGSTETGSTTTLRQLTAPVHEWNDCMRIWNRNGPSFVCKAVIDGRDTCGGDSGSPLVTGTGANRVQVALVSFGTSVCGSGSPSVNIRIEHGGVRNWITSHSGI</sequence>
<gene>
    <name evidence="10" type="ORF">CHIRRI_LOCUS14881</name>
</gene>
<dbReference type="InterPro" id="IPR033116">
    <property type="entry name" value="TRYPSIN_SER"/>
</dbReference>
<dbReference type="GO" id="GO:0004252">
    <property type="term" value="F:serine-type endopeptidase activity"/>
    <property type="evidence" value="ECO:0007669"/>
    <property type="project" value="InterPro"/>
</dbReference>
<dbReference type="SMART" id="SM00020">
    <property type="entry name" value="Tryp_SPc"/>
    <property type="match status" value="1"/>
</dbReference>
<feature type="domain" description="Peptidase S1" evidence="9">
    <location>
        <begin position="43"/>
        <end position="277"/>
    </location>
</feature>
<dbReference type="InterPro" id="IPR018114">
    <property type="entry name" value="TRYPSIN_HIS"/>
</dbReference>
<dbReference type="SUPFAM" id="SSF50494">
    <property type="entry name" value="Trypsin-like serine proteases"/>
    <property type="match status" value="1"/>
</dbReference>
<comment type="similarity">
    <text evidence="6">Belongs to the peptidase S1 family. CLIP subfamily.</text>
</comment>
<dbReference type="InterPro" id="IPR009003">
    <property type="entry name" value="Peptidase_S1_PA"/>
</dbReference>
<keyword evidence="3 7" id="KW-0378">Hydrolase</keyword>
<proteinExistence type="inferred from homology"/>
<evidence type="ECO:0000256" key="5">
    <source>
        <dbReference type="ARBA" id="ARBA00023157"/>
    </source>
</evidence>
<accession>A0A9N9S676</accession>
<dbReference type="CDD" id="cd00190">
    <property type="entry name" value="Tryp_SPc"/>
    <property type="match status" value="1"/>
</dbReference>
<dbReference type="GO" id="GO:0007586">
    <property type="term" value="P:digestion"/>
    <property type="evidence" value="ECO:0007669"/>
    <property type="project" value="UniProtKB-KW"/>
</dbReference>
<reference evidence="10" key="2">
    <citation type="submission" date="2022-10" db="EMBL/GenBank/DDBJ databases">
        <authorList>
            <consortium name="ENA_rothamsted_submissions"/>
            <consortium name="culmorum"/>
            <person name="King R."/>
        </authorList>
    </citation>
    <scope>NUCLEOTIDE SEQUENCE</scope>
</reference>
<reference evidence="10" key="1">
    <citation type="submission" date="2022-01" db="EMBL/GenBank/DDBJ databases">
        <authorList>
            <person name="King R."/>
        </authorList>
    </citation>
    <scope>NUCLEOTIDE SEQUENCE</scope>
</reference>
<dbReference type="PROSITE" id="PS00135">
    <property type="entry name" value="TRYPSIN_SER"/>
    <property type="match status" value="1"/>
</dbReference>
<evidence type="ECO:0000256" key="6">
    <source>
        <dbReference type="ARBA" id="ARBA00024195"/>
    </source>
</evidence>